<organism evidence="2 3">
    <name type="scientific">Aureibacter tunicatorum</name>
    <dbReference type="NCBI Taxonomy" id="866807"/>
    <lineage>
        <taxon>Bacteria</taxon>
        <taxon>Pseudomonadati</taxon>
        <taxon>Bacteroidota</taxon>
        <taxon>Cytophagia</taxon>
        <taxon>Cytophagales</taxon>
        <taxon>Persicobacteraceae</taxon>
        <taxon>Aureibacter</taxon>
    </lineage>
</organism>
<comment type="caution">
    <text evidence="2">The sequence shown here is derived from an EMBL/GenBank/DDBJ whole genome shotgun (WGS) entry which is preliminary data.</text>
</comment>
<dbReference type="InterPro" id="IPR029058">
    <property type="entry name" value="AB_hydrolase_fold"/>
</dbReference>
<keyword evidence="3" id="KW-1185">Reference proteome</keyword>
<evidence type="ECO:0000259" key="1">
    <source>
        <dbReference type="Pfam" id="PF00561"/>
    </source>
</evidence>
<dbReference type="PANTHER" id="PTHR46438">
    <property type="entry name" value="ALPHA/BETA-HYDROLASES SUPERFAMILY PROTEIN"/>
    <property type="match status" value="1"/>
</dbReference>
<dbReference type="InterPro" id="IPR000073">
    <property type="entry name" value="AB_hydrolase_1"/>
</dbReference>
<dbReference type="Pfam" id="PF00561">
    <property type="entry name" value="Abhydrolase_1"/>
    <property type="match status" value="1"/>
</dbReference>
<dbReference type="PRINTS" id="PR00111">
    <property type="entry name" value="ABHYDROLASE"/>
</dbReference>
<dbReference type="PANTHER" id="PTHR46438:SF2">
    <property type="entry name" value="ALPHA_BETA-HYDROLASES SUPERFAMILY PROTEIN"/>
    <property type="match status" value="1"/>
</dbReference>
<protein>
    <submittedName>
        <fullName evidence="2">Pimeloyl-ACP methyl ester carboxylesterase</fullName>
    </submittedName>
</protein>
<dbReference type="AlphaFoldDB" id="A0AAE3XNE9"/>
<dbReference type="EMBL" id="JAVDQD010000003">
    <property type="protein sequence ID" value="MDR6239677.1"/>
    <property type="molecule type" value="Genomic_DNA"/>
</dbReference>
<dbReference type="SUPFAM" id="SSF53474">
    <property type="entry name" value="alpha/beta-Hydrolases"/>
    <property type="match status" value="1"/>
</dbReference>
<feature type="domain" description="AB hydrolase-1" evidence="1">
    <location>
        <begin position="14"/>
        <end position="247"/>
    </location>
</feature>
<evidence type="ECO:0000313" key="2">
    <source>
        <dbReference type="EMBL" id="MDR6239677.1"/>
    </source>
</evidence>
<sequence>MTNQLNFTIAGKGKPILFLHGFCESLEVWKYLEPYISTKEQFIAIDLPGFGKSPLPKFHSDHEFSLVDVADIIADFIKNELEEPPLVIGHSLGGYITLALAEQHPQLISGFALYQSTSLADSEEKKEIRDKAVKFVQERGMEMLMPTFIPSLFAQENKERLKTDILEIIKTAQETSKETYIAYSIAMKNRNDYSNVLRNFSNTKAIIAGEHDPIIPIATSDHLASISTNIIYHKLKNTGHMGMIESPEASSKIILNLTK</sequence>
<name>A0AAE3XNE9_9BACT</name>
<dbReference type="RefSeq" id="WP_309939420.1">
    <property type="nucleotide sequence ID" value="NZ_AP025305.1"/>
</dbReference>
<evidence type="ECO:0000313" key="3">
    <source>
        <dbReference type="Proteomes" id="UP001185092"/>
    </source>
</evidence>
<reference evidence="2" key="1">
    <citation type="submission" date="2023-07" db="EMBL/GenBank/DDBJ databases">
        <title>Genomic Encyclopedia of Type Strains, Phase IV (KMG-IV): sequencing the most valuable type-strain genomes for metagenomic binning, comparative biology and taxonomic classification.</title>
        <authorList>
            <person name="Goeker M."/>
        </authorList>
    </citation>
    <scope>NUCLEOTIDE SEQUENCE</scope>
    <source>
        <strain evidence="2">DSM 26174</strain>
    </source>
</reference>
<dbReference type="Proteomes" id="UP001185092">
    <property type="component" value="Unassembled WGS sequence"/>
</dbReference>
<proteinExistence type="predicted"/>
<gene>
    <name evidence="2" type="ORF">HNQ88_002725</name>
</gene>
<dbReference type="Gene3D" id="3.40.50.1820">
    <property type="entry name" value="alpha/beta hydrolase"/>
    <property type="match status" value="1"/>
</dbReference>
<accession>A0AAE3XNE9</accession>